<evidence type="ECO:0000313" key="2">
    <source>
        <dbReference type="EMBL" id="KUL26665.1"/>
    </source>
</evidence>
<sequence>MLLLVLAVPGTHAQAHTVPVTAGASGEAAEHDVLDTILRPPARPDRRNTVRLRPAPPPKPAPPGARARLARPAPPRPPYVPHILRTVVLRC</sequence>
<name>A0A124G8Q4_9ACTN</name>
<accession>A0A124G8Q4</accession>
<comment type="caution">
    <text evidence="2">The sequence shown here is derived from an EMBL/GenBank/DDBJ whole genome shotgun (WGS) entry which is preliminary data.</text>
</comment>
<protein>
    <submittedName>
        <fullName evidence="2">Uncharacterized protein</fullName>
    </submittedName>
</protein>
<dbReference type="Proteomes" id="UP000053923">
    <property type="component" value="Unassembled WGS sequence"/>
</dbReference>
<feature type="region of interest" description="Disordered" evidence="1">
    <location>
        <begin position="39"/>
        <end position="77"/>
    </location>
</feature>
<dbReference type="EMBL" id="LLZG01000361">
    <property type="protein sequence ID" value="KUL26665.1"/>
    <property type="molecule type" value="Genomic_DNA"/>
</dbReference>
<feature type="compositionally biased region" description="Pro residues" evidence="1">
    <location>
        <begin position="54"/>
        <end position="63"/>
    </location>
</feature>
<organism evidence="2 3">
    <name type="scientific">Streptomyces regalis</name>
    <dbReference type="NCBI Taxonomy" id="68262"/>
    <lineage>
        <taxon>Bacteria</taxon>
        <taxon>Bacillati</taxon>
        <taxon>Actinomycetota</taxon>
        <taxon>Actinomycetes</taxon>
        <taxon>Kitasatosporales</taxon>
        <taxon>Streptomycetaceae</taxon>
        <taxon>Streptomyces</taxon>
    </lineage>
</organism>
<keyword evidence="3" id="KW-1185">Reference proteome</keyword>
<dbReference type="AlphaFoldDB" id="A0A124G8Q4"/>
<proteinExistence type="predicted"/>
<reference evidence="3" key="1">
    <citation type="submission" date="2015-10" db="EMBL/GenBank/DDBJ databases">
        <authorList>
            <person name="Ju K.-S."/>
            <person name="Doroghazi J.R."/>
            <person name="Metcalf W.W."/>
        </authorList>
    </citation>
    <scope>NUCLEOTIDE SEQUENCE [LARGE SCALE GENOMIC DNA]</scope>
    <source>
        <strain evidence="3">NRRL 3151</strain>
    </source>
</reference>
<gene>
    <name evidence="2" type="ORF">ADL12_32280</name>
</gene>
<evidence type="ECO:0000313" key="3">
    <source>
        <dbReference type="Proteomes" id="UP000053923"/>
    </source>
</evidence>
<evidence type="ECO:0000256" key="1">
    <source>
        <dbReference type="SAM" id="MobiDB-lite"/>
    </source>
</evidence>